<feature type="transmembrane region" description="Helical" evidence="7">
    <location>
        <begin position="98"/>
        <end position="120"/>
    </location>
</feature>
<dbReference type="PANTHER" id="PTHR31806">
    <property type="entry name" value="PURINE-CYTOSINE PERMEASE FCY2-RELATED"/>
    <property type="match status" value="1"/>
</dbReference>
<comment type="subcellular location">
    <subcellularLocation>
        <location evidence="1">Membrane</location>
        <topology evidence="1">Multi-pass membrane protein</topology>
    </subcellularLocation>
</comment>
<evidence type="ECO:0000256" key="6">
    <source>
        <dbReference type="ARBA" id="ARBA00023136"/>
    </source>
</evidence>
<keyword evidence="3" id="KW-0813">Transport</keyword>
<dbReference type="GO" id="GO:0005886">
    <property type="term" value="C:plasma membrane"/>
    <property type="evidence" value="ECO:0007669"/>
    <property type="project" value="TreeGrafter"/>
</dbReference>
<keyword evidence="6 7" id="KW-0472">Membrane</keyword>
<comment type="similarity">
    <text evidence="2">Belongs to the purine-cytosine permease (2.A.39) family.</text>
</comment>
<keyword evidence="9" id="KW-1185">Reference proteome</keyword>
<comment type="caution">
    <text evidence="8">The sequence shown here is derived from an EMBL/GenBank/DDBJ whole genome shotgun (WGS) entry which is preliminary data.</text>
</comment>
<dbReference type="InterPro" id="IPR026030">
    <property type="entry name" value="Pur-cyt_permease_Fcy2/21/22"/>
</dbReference>
<evidence type="ECO:0000256" key="3">
    <source>
        <dbReference type="ARBA" id="ARBA00022448"/>
    </source>
</evidence>
<evidence type="ECO:0000256" key="7">
    <source>
        <dbReference type="SAM" id="Phobius"/>
    </source>
</evidence>
<protein>
    <submittedName>
        <fullName evidence="8">Uncharacterized protein</fullName>
    </submittedName>
</protein>
<evidence type="ECO:0000313" key="9">
    <source>
        <dbReference type="Proteomes" id="UP000824998"/>
    </source>
</evidence>
<keyword evidence="5 7" id="KW-1133">Transmembrane helix</keyword>
<evidence type="ECO:0000256" key="4">
    <source>
        <dbReference type="ARBA" id="ARBA00022692"/>
    </source>
</evidence>
<dbReference type="Gene3D" id="1.10.4160.10">
    <property type="entry name" value="Hydantoin permease"/>
    <property type="match status" value="1"/>
</dbReference>
<evidence type="ECO:0000313" key="8">
    <source>
        <dbReference type="EMBL" id="KAG9229073.1"/>
    </source>
</evidence>
<dbReference type="Proteomes" id="UP000824998">
    <property type="component" value="Unassembled WGS sequence"/>
</dbReference>
<name>A0A9P7Y809_9HELO</name>
<evidence type="ECO:0000256" key="5">
    <source>
        <dbReference type="ARBA" id="ARBA00022989"/>
    </source>
</evidence>
<dbReference type="AlphaFoldDB" id="A0A9P7Y809"/>
<dbReference type="GO" id="GO:0022857">
    <property type="term" value="F:transmembrane transporter activity"/>
    <property type="evidence" value="ECO:0007669"/>
    <property type="project" value="InterPro"/>
</dbReference>
<accession>A0A9P7Y809</accession>
<keyword evidence="4 7" id="KW-0812">Transmembrane</keyword>
<evidence type="ECO:0000256" key="1">
    <source>
        <dbReference type="ARBA" id="ARBA00004141"/>
    </source>
</evidence>
<dbReference type="EMBL" id="MU251818">
    <property type="protein sequence ID" value="KAG9229073.1"/>
    <property type="molecule type" value="Genomic_DNA"/>
</dbReference>
<organism evidence="8 9">
    <name type="scientific">Amylocarpus encephaloides</name>
    <dbReference type="NCBI Taxonomy" id="45428"/>
    <lineage>
        <taxon>Eukaryota</taxon>
        <taxon>Fungi</taxon>
        <taxon>Dikarya</taxon>
        <taxon>Ascomycota</taxon>
        <taxon>Pezizomycotina</taxon>
        <taxon>Leotiomycetes</taxon>
        <taxon>Helotiales</taxon>
        <taxon>Helotiales incertae sedis</taxon>
        <taxon>Amylocarpus</taxon>
    </lineage>
</organism>
<dbReference type="InterPro" id="IPR001248">
    <property type="entry name" value="Pur-cyt_permease"/>
</dbReference>
<dbReference type="GO" id="GO:0000329">
    <property type="term" value="C:fungal-type vacuole membrane"/>
    <property type="evidence" value="ECO:0007669"/>
    <property type="project" value="TreeGrafter"/>
</dbReference>
<dbReference type="OrthoDB" id="5428495at2759"/>
<dbReference type="Pfam" id="PF02133">
    <property type="entry name" value="Transp_cyt_pur"/>
    <property type="match status" value="1"/>
</dbReference>
<proteinExistence type="inferred from homology"/>
<evidence type="ECO:0000256" key="2">
    <source>
        <dbReference type="ARBA" id="ARBA00008974"/>
    </source>
</evidence>
<dbReference type="PANTHER" id="PTHR31806:SF7">
    <property type="entry name" value="TRANSPORTER, PUTATIVE (AFU_ORTHOLOGUE AFUA_2G04690)-RELATED"/>
    <property type="match status" value="1"/>
</dbReference>
<gene>
    <name evidence="8" type="ORF">BJ875DRAFT_489249</name>
</gene>
<feature type="transmembrane region" description="Helical" evidence="7">
    <location>
        <begin position="140"/>
        <end position="164"/>
    </location>
</feature>
<sequence>MKGETTITPHDGGGTAEEVRARKVQQNNGFLHTLRKGEDWLDEKLVIETQGIDIIHEEDKRPPSILNVFLMWWSMPCHVRTIQIGILGPEFGLSLNQSVAGCVVGTFLGACCTAFIALGLRAIATSRYSFGFYGAKLASLLNIIIGGGFAVVNIVVVGQILSAVSDYKMTLAVGCLMFSLNASSLEFASITLLRDLVFQPPATELVENLFFQPVQ</sequence>
<reference evidence="8" key="1">
    <citation type="journal article" date="2021" name="IMA Fungus">
        <title>Genomic characterization of three marine fungi, including Emericellopsis atlantica sp. nov. with signatures of a generalist lifestyle and marine biomass degradation.</title>
        <authorList>
            <person name="Hagestad O.C."/>
            <person name="Hou L."/>
            <person name="Andersen J.H."/>
            <person name="Hansen E.H."/>
            <person name="Altermark B."/>
            <person name="Li C."/>
            <person name="Kuhnert E."/>
            <person name="Cox R.J."/>
            <person name="Crous P.W."/>
            <person name="Spatafora J.W."/>
            <person name="Lail K."/>
            <person name="Amirebrahimi M."/>
            <person name="Lipzen A."/>
            <person name="Pangilinan J."/>
            <person name="Andreopoulos W."/>
            <person name="Hayes R.D."/>
            <person name="Ng V."/>
            <person name="Grigoriev I.V."/>
            <person name="Jackson S.A."/>
            <person name="Sutton T.D.S."/>
            <person name="Dobson A.D.W."/>
            <person name="Rama T."/>
        </authorList>
    </citation>
    <scope>NUCLEOTIDE SEQUENCE</scope>
    <source>
        <strain evidence="8">TRa018bII</strain>
    </source>
</reference>